<organism evidence="1 2">
    <name type="scientific">Colwellia demingiae</name>
    <dbReference type="NCBI Taxonomy" id="89401"/>
    <lineage>
        <taxon>Bacteria</taxon>
        <taxon>Pseudomonadati</taxon>
        <taxon>Pseudomonadota</taxon>
        <taxon>Gammaproteobacteria</taxon>
        <taxon>Alteromonadales</taxon>
        <taxon>Colwelliaceae</taxon>
        <taxon>Colwellia</taxon>
    </lineage>
</organism>
<gene>
    <name evidence="1" type="ORF">ESZ36_12420</name>
</gene>
<dbReference type="OrthoDB" id="6306215at2"/>
<sequence>MFKSIILLTCVILSPYLVAETTLPKHLIFGYNYHPAVIQYHIPIIRQAYKNLGIATEFVAMPIERDLMQTSKGIIDGNVIKPLFRIKQYENLIAVSQPIDNARFVVFCRVSKPCNPNILQNPKNTILMGVGSKVFAYSDDWHAQVYKISDLGNFKELFESKKFDYFTYVLSQKTHYQHNFKNVKYFILYEEQVYHVLHKKYAFMQEQVNNAIKQILAERNDPLHK</sequence>
<reference evidence="1 2" key="1">
    <citation type="submission" date="2019-07" db="EMBL/GenBank/DDBJ databases">
        <title>Genomes of sea-ice associated Colwellia species.</title>
        <authorList>
            <person name="Bowman J.P."/>
        </authorList>
    </citation>
    <scope>NUCLEOTIDE SEQUENCE [LARGE SCALE GENOMIC DNA]</scope>
    <source>
        <strain evidence="1 2">ACAM 459</strain>
    </source>
</reference>
<accession>A0A5C6QGF0</accession>
<dbReference type="EMBL" id="VOLT01000005">
    <property type="protein sequence ID" value="TWX68065.1"/>
    <property type="molecule type" value="Genomic_DNA"/>
</dbReference>
<protein>
    <recommendedName>
        <fullName evidence="3">Solute-binding protein family 3/N-terminal domain-containing protein</fullName>
    </recommendedName>
</protein>
<evidence type="ECO:0008006" key="3">
    <source>
        <dbReference type="Google" id="ProtNLM"/>
    </source>
</evidence>
<name>A0A5C6QGF0_9GAMM</name>
<dbReference type="RefSeq" id="WP_146788316.1">
    <property type="nucleotide sequence ID" value="NZ_VOLT01000005.1"/>
</dbReference>
<comment type="caution">
    <text evidence="1">The sequence shown here is derived from an EMBL/GenBank/DDBJ whole genome shotgun (WGS) entry which is preliminary data.</text>
</comment>
<proteinExistence type="predicted"/>
<dbReference type="SUPFAM" id="SSF53850">
    <property type="entry name" value="Periplasmic binding protein-like II"/>
    <property type="match status" value="1"/>
</dbReference>
<evidence type="ECO:0000313" key="1">
    <source>
        <dbReference type="EMBL" id="TWX68065.1"/>
    </source>
</evidence>
<evidence type="ECO:0000313" key="2">
    <source>
        <dbReference type="Proteomes" id="UP000321822"/>
    </source>
</evidence>
<dbReference type="AlphaFoldDB" id="A0A5C6QGF0"/>
<dbReference type="Proteomes" id="UP000321822">
    <property type="component" value="Unassembled WGS sequence"/>
</dbReference>
<keyword evidence="2" id="KW-1185">Reference proteome</keyword>